<organism evidence="2 3">
    <name type="scientific">Bacteroides thetaiotaomicron</name>
    <dbReference type="NCBI Taxonomy" id="818"/>
    <lineage>
        <taxon>Bacteria</taxon>
        <taxon>Pseudomonadati</taxon>
        <taxon>Bacteroidota</taxon>
        <taxon>Bacteroidia</taxon>
        <taxon>Bacteroidales</taxon>
        <taxon>Bacteroidaceae</taxon>
        <taxon>Bacteroides</taxon>
    </lineage>
</organism>
<keyword evidence="2" id="KW-0808">Transferase</keyword>
<evidence type="ECO:0000313" key="2">
    <source>
        <dbReference type="EMBL" id="CUQ27880.1"/>
    </source>
</evidence>
<dbReference type="RefSeq" id="WP_055301358.1">
    <property type="nucleotide sequence ID" value="NZ_CAXSVM010000041.1"/>
</dbReference>
<feature type="domain" description="Glycosyl transferase family 1" evidence="1">
    <location>
        <begin position="199"/>
        <end position="347"/>
    </location>
</feature>
<dbReference type="Gene3D" id="3.40.50.2000">
    <property type="entry name" value="Glycogen Phosphorylase B"/>
    <property type="match status" value="2"/>
</dbReference>
<gene>
    <name evidence="2" type="primary">tagE_6</name>
    <name evidence="2" type="ORF">ERS852511_05043</name>
</gene>
<dbReference type="InterPro" id="IPR001296">
    <property type="entry name" value="Glyco_trans_1"/>
</dbReference>
<accession>A0A174V762</accession>
<evidence type="ECO:0000259" key="1">
    <source>
        <dbReference type="Pfam" id="PF00534"/>
    </source>
</evidence>
<dbReference type="SUPFAM" id="SSF53756">
    <property type="entry name" value="UDP-Glycosyltransferase/glycogen phosphorylase"/>
    <property type="match status" value="1"/>
</dbReference>
<dbReference type="PANTHER" id="PTHR12526:SF630">
    <property type="entry name" value="GLYCOSYLTRANSFERASE"/>
    <property type="match status" value="1"/>
</dbReference>
<dbReference type="Pfam" id="PF00534">
    <property type="entry name" value="Glycos_transf_1"/>
    <property type="match status" value="1"/>
</dbReference>
<evidence type="ECO:0000313" key="3">
    <source>
        <dbReference type="Proteomes" id="UP000095576"/>
    </source>
</evidence>
<dbReference type="AlphaFoldDB" id="A0A174V762"/>
<dbReference type="EMBL" id="CZAP01000039">
    <property type="protein sequence ID" value="CUQ27880.1"/>
    <property type="molecule type" value="Genomic_DNA"/>
</dbReference>
<name>A0A174V762_BACT4</name>
<dbReference type="EC" id="2.4.1.52" evidence="2"/>
<dbReference type="Proteomes" id="UP000095576">
    <property type="component" value="Unassembled WGS sequence"/>
</dbReference>
<dbReference type="PANTHER" id="PTHR12526">
    <property type="entry name" value="GLYCOSYLTRANSFERASE"/>
    <property type="match status" value="1"/>
</dbReference>
<protein>
    <submittedName>
        <fullName evidence="2">Glycosyl transferase family protein</fullName>
        <ecNumber evidence="2">2.4.1.52</ecNumber>
    </submittedName>
</protein>
<reference evidence="2 3" key="1">
    <citation type="submission" date="2015-09" db="EMBL/GenBank/DDBJ databases">
        <authorList>
            <consortium name="Pathogen Informatics"/>
        </authorList>
    </citation>
    <scope>NUCLEOTIDE SEQUENCE [LARGE SCALE GENOMIC DNA]</scope>
    <source>
        <strain evidence="2 3">2789STDY5834899</strain>
    </source>
</reference>
<dbReference type="GO" id="GO:0047265">
    <property type="term" value="F:poly(glycerol-phosphate) alpha-glucosyltransferase activity"/>
    <property type="evidence" value="ECO:0007669"/>
    <property type="project" value="UniProtKB-EC"/>
</dbReference>
<sequence>MRIAFISRHEFNPIKGGIERVTDTLIKEFLINGHDVYSIVLIKENSGYSSPCDCYYFPEISIYSKVNREWYNNLLNEKGINVIINQYGLSRESYLFLDIDNHNIKKLTCIHSKALLSYDTYAHLVMCSTWEWKKIVKLAFLPLFKFKYLTCLKRHYRKVFKMSDKVVFLSSKYKKDIERLHLDIDITKFESISNPLPTKQEELESNKANYVVYCSRMDNEAKNPISMIRIWNDISKRGLHNWTLIMIGDGPDLLEVKQTAERLGCRNVIFTGFTDPFPYYKKAKIYCATSKYEGFLMTLIEAMSFGCVPILFDSYVVASEIVDNGKNGFLIDAFDERKFASILAKLMVTSDISGLQKEAVEKVKIFSTDRIASKWFNLFNAI</sequence>
<keyword evidence="2" id="KW-0328">Glycosyltransferase</keyword>
<proteinExistence type="predicted"/>